<feature type="domain" description="KANSL3 helical" evidence="3">
    <location>
        <begin position="122"/>
        <end position="218"/>
    </location>
</feature>
<feature type="compositionally biased region" description="Basic residues" evidence="1">
    <location>
        <begin position="559"/>
        <end position="568"/>
    </location>
</feature>
<dbReference type="OrthoDB" id="5970609at2759"/>
<evidence type="ECO:0000259" key="3">
    <source>
        <dbReference type="Pfam" id="PF23154"/>
    </source>
</evidence>
<sequence>MSTFSHYNERGVIRDIQSLAEIIHLDHSYAKPWSAHPDASKVRPVKTLFLPREDLENLPLADDEEIDVCEPAVPCYSANIMYDTAKAKTVMAECEKFVSTVSSKKTPDTWEEQISRNGWGAKQSVLFDKITKVLSNLRLARLTYEGLPNEPVMRRITTDKATKRTRQILSETEWDPNLMKWLHSTLVDGLSIPLLACYLDVLQTLRAKVPTLVDRMLVQPSSQRRGLAASPDALNLLLKRPWDPAHGLVTQHKQRKLPGTPLLLVVPSGPTTSICSGTSSKRARFWHNHLSVLGKVVPVTMHTSNGGSGVSISQCLDHIIGAVRMKVLELRSHFPNRPVILLGWSVGALVSCQVALMESVCAVVCLGFPITGLSGVRVGVEDPLLELKTPTLFIIGSHSTLTSQEEVEEMREKMKTDTSLLVVGGADEQLRLTRAKKKQEGLTQSMVDRLIMDEIGDFLGIVLTSMSSSSSHNRNDSSDMDEIDVRKKKRKRSVSRDLSSELERSAGKQALTSQASAKKSTPHKSSVQEQGKTLLKLPLGSTLGAISSVRSLSQPSPAKRPRTSKSKSKPTNPPPSVIHVTGAASTSVVTSVPQAIPVHPGSLTGFPLHGTAVARQVPLSSTSAGALATANRGQAFISLTPKSSDPGVRVTQTFITLPRGSSPSVLSSNAATGQTVQYIIKPQSQRQTPVNLSSVGAALSAQGGVVPTASQLPVRTIVSAPVRQTPLSQSSSSSFTSVVSLKGATVTTQAPSFPSGAVSTSNTSLSAVSSLGKFSPSSGVLTSGRPSFTRVGDASQPSTISVLTKDGNKLVMSQGLKGSYKIVSGTALQPVGSGTNTLTGQTQVMFGHPVRSPASSTQTVINQKGPGAPGTVATSLPVSLAALAGKLNSSSSVSQAGGRVTLVQNTRAPTLLSQPVRTVPSQVVSVQRTVPSKTTNPQASVVPNLPGAVTVARSAATQISRVVSSGSPVTYVQSGTAIVTSKPISYPVVGSQVTSMAAPSFAVSSTAVSTGKVGPSVQGVSVSNKVGAVTKTVFSVSNEKKSDSQPLNVAVIPGCGGNPAQQDTKTVPVAQVASSAKTTATTQSEVKKASPAYPGSNDSVPKETASS</sequence>
<name>A0A3M6V685_POCDA</name>
<feature type="compositionally biased region" description="Polar residues" evidence="1">
    <location>
        <begin position="1096"/>
        <end position="1107"/>
    </location>
</feature>
<reference evidence="4 5" key="1">
    <citation type="journal article" date="2018" name="Sci. Rep.">
        <title>Comparative analysis of the Pocillopora damicornis genome highlights role of immune system in coral evolution.</title>
        <authorList>
            <person name="Cunning R."/>
            <person name="Bay R.A."/>
            <person name="Gillette P."/>
            <person name="Baker A.C."/>
            <person name="Traylor-Knowles N."/>
        </authorList>
    </citation>
    <scope>NUCLEOTIDE SEQUENCE [LARGE SCALE GENOMIC DNA]</scope>
    <source>
        <strain evidence="4">RSMAS</strain>
        <tissue evidence="4">Whole animal</tissue>
    </source>
</reference>
<feature type="region of interest" description="Disordered" evidence="1">
    <location>
        <begin position="547"/>
        <end position="579"/>
    </location>
</feature>
<evidence type="ECO:0008006" key="6">
    <source>
        <dbReference type="Google" id="ProtNLM"/>
    </source>
</evidence>
<evidence type="ECO:0000313" key="4">
    <source>
        <dbReference type="EMBL" id="RMX61466.1"/>
    </source>
</evidence>
<dbReference type="SUPFAM" id="SSF53474">
    <property type="entry name" value="alpha/beta-Hydrolases"/>
    <property type="match status" value="1"/>
</dbReference>
<dbReference type="InterPro" id="IPR029058">
    <property type="entry name" value="AB_hydrolase_fold"/>
</dbReference>
<dbReference type="Proteomes" id="UP000275408">
    <property type="component" value="Unassembled WGS sequence"/>
</dbReference>
<dbReference type="InterPro" id="IPR026555">
    <property type="entry name" value="NSL3/Tex30"/>
</dbReference>
<evidence type="ECO:0000259" key="2">
    <source>
        <dbReference type="Pfam" id="PF20408"/>
    </source>
</evidence>
<evidence type="ECO:0000313" key="5">
    <source>
        <dbReference type="Proteomes" id="UP000275408"/>
    </source>
</evidence>
<evidence type="ECO:0000256" key="1">
    <source>
        <dbReference type="SAM" id="MobiDB-lite"/>
    </source>
</evidence>
<dbReference type="AlphaFoldDB" id="A0A3M6V685"/>
<dbReference type="PANTHER" id="PTHR13136:SF16">
    <property type="entry name" value="KAT8 REGULATORY NSL COMPLEX SUBUNIT 3"/>
    <property type="match status" value="1"/>
</dbReference>
<proteinExistence type="predicted"/>
<feature type="region of interest" description="Disordered" evidence="1">
    <location>
        <begin position="467"/>
        <end position="530"/>
    </location>
</feature>
<feature type="region of interest" description="Disordered" evidence="1">
    <location>
        <begin position="1061"/>
        <end position="1107"/>
    </location>
</feature>
<feature type="compositionally biased region" description="Low complexity" evidence="1">
    <location>
        <begin position="1069"/>
        <end position="1084"/>
    </location>
</feature>
<keyword evidence="5" id="KW-1185">Reference proteome</keyword>
<protein>
    <recommendedName>
        <fullName evidence="6">KAT8 regulatory NSL complex subunit 3</fullName>
    </recommendedName>
</protein>
<feature type="compositionally biased region" description="Polar residues" evidence="1">
    <location>
        <begin position="510"/>
        <end position="530"/>
    </location>
</feature>
<organism evidence="4 5">
    <name type="scientific">Pocillopora damicornis</name>
    <name type="common">Cauliflower coral</name>
    <name type="synonym">Millepora damicornis</name>
    <dbReference type="NCBI Taxonomy" id="46731"/>
    <lineage>
        <taxon>Eukaryota</taxon>
        <taxon>Metazoa</taxon>
        <taxon>Cnidaria</taxon>
        <taxon>Anthozoa</taxon>
        <taxon>Hexacorallia</taxon>
        <taxon>Scleractinia</taxon>
        <taxon>Astrocoeniina</taxon>
        <taxon>Pocilloporidae</taxon>
        <taxon>Pocillopora</taxon>
    </lineage>
</organism>
<dbReference type="GO" id="GO:0045944">
    <property type="term" value="P:positive regulation of transcription by RNA polymerase II"/>
    <property type="evidence" value="ECO:0007669"/>
    <property type="project" value="TreeGrafter"/>
</dbReference>
<dbReference type="InterPro" id="IPR056519">
    <property type="entry name" value="KANSL3_1st"/>
</dbReference>
<dbReference type="GO" id="GO:0044545">
    <property type="term" value="C:NSL complex"/>
    <property type="evidence" value="ECO:0007669"/>
    <property type="project" value="TreeGrafter"/>
</dbReference>
<dbReference type="PANTHER" id="PTHR13136">
    <property type="entry name" value="TESTIS DEVELOPMENT PROTEIN PRTD"/>
    <property type="match status" value="1"/>
</dbReference>
<dbReference type="EMBL" id="RCHS01000010">
    <property type="protein sequence ID" value="RMX61466.1"/>
    <property type="molecule type" value="Genomic_DNA"/>
</dbReference>
<accession>A0A3M6V685</accession>
<feature type="compositionally biased region" description="Basic and acidic residues" evidence="1">
    <location>
        <begin position="494"/>
        <end position="506"/>
    </location>
</feature>
<comment type="caution">
    <text evidence="4">The sequence shown here is derived from an EMBL/GenBank/DDBJ whole genome shotgun (WGS) entry which is preliminary data.</text>
</comment>
<gene>
    <name evidence="4" type="ORF">pdam_00003560</name>
</gene>
<dbReference type="OMA" id="ISQCLDH"/>
<dbReference type="Pfam" id="PF23154">
    <property type="entry name" value="KANSL3_1st"/>
    <property type="match status" value="1"/>
</dbReference>
<dbReference type="Pfam" id="PF20408">
    <property type="entry name" value="Abhydrolase_11"/>
    <property type="match status" value="1"/>
</dbReference>
<dbReference type="STRING" id="46731.A0A3M6V685"/>
<dbReference type="InterPro" id="IPR046879">
    <property type="entry name" value="KANL3/Tex30_Abhydrolase"/>
</dbReference>
<feature type="domain" description="KANL3/Tex30 alpha/beta hydrolase-like" evidence="2">
    <location>
        <begin position="328"/>
        <end position="444"/>
    </location>
</feature>
<dbReference type="Gene3D" id="3.40.50.1820">
    <property type="entry name" value="alpha/beta hydrolase"/>
    <property type="match status" value="1"/>
</dbReference>